<dbReference type="Proteomes" id="UP001372338">
    <property type="component" value="Unassembled WGS sequence"/>
</dbReference>
<reference evidence="2 3" key="1">
    <citation type="submission" date="2024-01" db="EMBL/GenBank/DDBJ databases">
        <title>The genomes of 5 underutilized Papilionoideae crops provide insights into root nodulation and disease resistanc.</title>
        <authorList>
            <person name="Yuan L."/>
        </authorList>
    </citation>
    <scope>NUCLEOTIDE SEQUENCE [LARGE SCALE GENOMIC DNA]</scope>
    <source>
        <strain evidence="2">ZHUSHIDOU_FW_LH</strain>
        <tissue evidence="2">Leaf</tissue>
    </source>
</reference>
<keyword evidence="3" id="KW-1185">Reference proteome</keyword>
<evidence type="ECO:0000256" key="1">
    <source>
        <dbReference type="SAM" id="MobiDB-lite"/>
    </source>
</evidence>
<dbReference type="EMBL" id="JAYWIO010000001">
    <property type="protein sequence ID" value="KAK7292110.1"/>
    <property type="molecule type" value="Genomic_DNA"/>
</dbReference>
<feature type="region of interest" description="Disordered" evidence="1">
    <location>
        <begin position="80"/>
        <end position="112"/>
    </location>
</feature>
<protein>
    <submittedName>
        <fullName evidence="2">Uncharacterized protein</fullName>
    </submittedName>
</protein>
<evidence type="ECO:0000313" key="3">
    <source>
        <dbReference type="Proteomes" id="UP001372338"/>
    </source>
</evidence>
<organism evidence="2 3">
    <name type="scientific">Crotalaria pallida</name>
    <name type="common">Smooth rattlebox</name>
    <name type="synonym">Crotalaria striata</name>
    <dbReference type="NCBI Taxonomy" id="3830"/>
    <lineage>
        <taxon>Eukaryota</taxon>
        <taxon>Viridiplantae</taxon>
        <taxon>Streptophyta</taxon>
        <taxon>Embryophyta</taxon>
        <taxon>Tracheophyta</taxon>
        <taxon>Spermatophyta</taxon>
        <taxon>Magnoliopsida</taxon>
        <taxon>eudicotyledons</taxon>
        <taxon>Gunneridae</taxon>
        <taxon>Pentapetalae</taxon>
        <taxon>rosids</taxon>
        <taxon>fabids</taxon>
        <taxon>Fabales</taxon>
        <taxon>Fabaceae</taxon>
        <taxon>Papilionoideae</taxon>
        <taxon>50 kb inversion clade</taxon>
        <taxon>genistoids sensu lato</taxon>
        <taxon>core genistoids</taxon>
        <taxon>Crotalarieae</taxon>
        <taxon>Crotalaria</taxon>
    </lineage>
</organism>
<accession>A0AAN9J4H8</accession>
<evidence type="ECO:0000313" key="2">
    <source>
        <dbReference type="EMBL" id="KAK7292110.1"/>
    </source>
</evidence>
<sequence>MGASIPFACLMEALMQSHHHYSISATSCRVVTHSPYETRILIIVISKTWLDRWYRMLIKIGHHDTVIAVRRRDPISLQLQVRSGPGPSINTTPYHLNSAHSITHPPTEFSLP</sequence>
<comment type="caution">
    <text evidence="2">The sequence shown here is derived from an EMBL/GenBank/DDBJ whole genome shotgun (WGS) entry which is preliminary data.</text>
</comment>
<gene>
    <name evidence="2" type="ORF">RIF29_07815</name>
</gene>
<dbReference type="AlphaFoldDB" id="A0AAN9J4H8"/>
<name>A0AAN9J4H8_CROPI</name>
<proteinExistence type="predicted"/>
<feature type="compositionally biased region" description="Polar residues" evidence="1">
    <location>
        <begin position="88"/>
        <end position="101"/>
    </location>
</feature>